<gene>
    <name evidence="1" type="ORF">MNBD_PLANCTO02-2865</name>
</gene>
<protein>
    <submittedName>
        <fullName evidence="1">Uncharacterized protein</fullName>
    </submittedName>
</protein>
<reference evidence="1" key="1">
    <citation type="submission" date="2018-06" db="EMBL/GenBank/DDBJ databases">
        <authorList>
            <person name="Zhirakovskaya E."/>
        </authorList>
    </citation>
    <scope>NUCLEOTIDE SEQUENCE</scope>
</reference>
<sequence length="476" mass="52859">MMTKRKQQLYFFKKSNIFTCSSLVLAMLFSSCSTANKQAANDSFQEEISQPAFSQPAQSVVLLSLPQERRQEKRDQEGVSIVFGKNVVHVGAVSPQSQSSQKKNQIIPAYHTVKQSHKHKKTGSPSVSTADFVTESKLPFVTPIAYTKKTIRIRQTNAKQIKKSIVYASPDPEQHPDEYLWDGGDRDHPVHFDKTYRLGLETEDTIAEYSDHTGKRHQKPTNRVAIYAPRFNVVRSMSVPVAGASVDKVAGAQAGKRIAGINTKLVVANHNQKLSPTNMRIRSRAGGLESKSIQSGLHQAAGLIQHEKLINIFQGIAFLNTGQFDKSDKPILARTMQAAAAWSKDLYPVIQGQVDGVGQLEATFQHSEFVGIDTKHLKKGRLRIVKLADKKSAKPGDVITFKIRYDNLGDLDLHHIRIIDNLTPRLEYIEDSATSDLAGRLNVEENGEGSLVLKFILEDSLKGHKGGVITFQTKVR</sequence>
<dbReference type="EMBL" id="UOGL01000541">
    <property type="protein sequence ID" value="VAX41419.1"/>
    <property type="molecule type" value="Genomic_DNA"/>
</dbReference>
<proteinExistence type="predicted"/>
<dbReference type="InterPro" id="IPR047589">
    <property type="entry name" value="DUF11_rpt"/>
</dbReference>
<name>A0A3B1DGD9_9ZZZZ</name>
<dbReference type="AlphaFoldDB" id="A0A3B1DGD9"/>
<dbReference type="NCBIfam" id="TIGR01451">
    <property type="entry name" value="B_ant_repeat"/>
    <property type="match status" value="1"/>
</dbReference>
<evidence type="ECO:0000313" key="1">
    <source>
        <dbReference type="EMBL" id="VAX41419.1"/>
    </source>
</evidence>
<organism evidence="1">
    <name type="scientific">hydrothermal vent metagenome</name>
    <dbReference type="NCBI Taxonomy" id="652676"/>
    <lineage>
        <taxon>unclassified sequences</taxon>
        <taxon>metagenomes</taxon>
        <taxon>ecological metagenomes</taxon>
    </lineage>
</organism>
<dbReference type="PROSITE" id="PS51257">
    <property type="entry name" value="PROKAR_LIPOPROTEIN"/>
    <property type="match status" value="1"/>
</dbReference>
<accession>A0A3B1DGD9</accession>